<comment type="caution">
    <text evidence="1">The sequence shown here is derived from an EMBL/GenBank/DDBJ whole genome shotgun (WGS) entry which is preliminary data.</text>
</comment>
<organism evidence="1 2">
    <name type="scientific">Pleurodeles waltl</name>
    <name type="common">Iberian ribbed newt</name>
    <dbReference type="NCBI Taxonomy" id="8319"/>
    <lineage>
        <taxon>Eukaryota</taxon>
        <taxon>Metazoa</taxon>
        <taxon>Chordata</taxon>
        <taxon>Craniata</taxon>
        <taxon>Vertebrata</taxon>
        <taxon>Euteleostomi</taxon>
        <taxon>Amphibia</taxon>
        <taxon>Batrachia</taxon>
        <taxon>Caudata</taxon>
        <taxon>Salamandroidea</taxon>
        <taxon>Salamandridae</taxon>
        <taxon>Pleurodelinae</taxon>
        <taxon>Pleurodeles</taxon>
    </lineage>
</organism>
<protein>
    <submittedName>
        <fullName evidence="1">Uncharacterized protein</fullName>
    </submittedName>
</protein>
<sequence length="80" mass="9016">MRSPLTSPHLYVGADRCRRLLASCLRARQQARVVQALMAADGSKMREDCAIAEAFRDFYQEFHAAQCLPPEDPACYLQEA</sequence>
<proteinExistence type="predicted"/>
<name>A0AAV7RZL0_PLEWA</name>
<keyword evidence="2" id="KW-1185">Reference proteome</keyword>
<dbReference type="Proteomes" id="UP001066276">
    <property type="component" value="Chromosome 5"/>
</dbReference>
<evidence type="ECO:0000313" key="1">
    <source>
        <dbReference type="EMBL" id="KAJ1157147.1"/>
    </source>
</evidence>
<gene>
    <name evidence="1" type="ORF">NDU88_009862</name>
</gene>
<dbReference type="EMBL" id="JANPWB010000009">
    <property type="protein sequence ID" value="KAJ1157147.1"/>
    <property type="molecule type" value="Genomic_DNA"/>
</dbReference>
<evidence type="ECO:0000313" key="2">
    <source>
        <dbReference type="Proteomes" id="UP001066276"/>
    </source>
</evidence>
<reference evidence="1" key="1">
    <citation type="journal article" date="2022" name="bioRxiv">
        <title>Sequencing and chromosome-scale assembly of the giantPleurodeles waltlgenome.</title>
        <authorList>
            <person name="Brown T."/>
            <person name="Elewa A."/>
            <person name="Iarovenko S."/>
            <person name="Subramanian E."/>
            <person name="Araus A.J."/>
            <person name="Petzold A."/>
            <person name="Susuki M."/>
            <person name="Suzuki K.-i.T."/>
            <person name="Hayashi T."/>
            <person name="Toyoda A."/>
            <person name="Oliveira C."/>
            <person name="Osipova E."/>
            <person name="Leigh N.D."/>
            <person name="Simon A."/>
            <person name="Yun M.H."/>
        </authorList>
    </citation>
    <scope>NUCLEOTIDE SEQUENCE</scope>
    <source>
        <strain evidence="1">20211129_DDA</strain>
        <tissue evidence="1">Liver</tissue>
    </source>
</reference>
<dbReference type="AlphaFoldDB" id="A0AAV7RZL0"/>
<accession>A0AAV7RZL0</accession>